<dbReference type="Pfam" id="PF04216">
    <property type="entry name" value="FdhE_N"/>
    <property type="match status" value="1"/>
</dbReference>
<dbReference type="InterPro" id="IPR056774">
    <property type="entry name" value="FdhE_N"/>
</dbReference>
<comment type="function">
    <text evidence="2">Necessary for formate dehydrogenase activity.</text>
</comment>
<name>A0ABP9MES5_9BURK</name>
<evidence type="ECO:0000259" key="4">
    <source>
        <dbReference type="Pfam" id="PF24859"/>
    </source>
</evidence>
<sequence length="312" mass="34797">MQRILPRGEIESLDHTHIPRIFQAESRFVFQERASRLRQLATDSPIQAYLLLMAHVADAQHNALAKYTALPGASAEQVDRAQTHGMPPLQATGWQRDPQWRQILADIVQEVLQQPDVLAAAQTVLKDLLQAIEQEPEQLEALADAMLARFEEGIDAARAPFVMAALQVYWTRLAVDFDTAQLPVITPFGVCPCCGSLPVSTIVRIGGSREGMRYATCSLCSTEWHIVRVTCTHCEDTEKIAYHSIADASEAIKAESCGKCHTYRKIFYQEKDQMVEAVADDLASLELDVLMGDEGFFRVNDNPLLWQSAKDS</sequence>
<feature type="domain" description="FdhE C-terminal" evidence="5">
    <location>
        <begin position="229"/>
        <end position="305"/>
    </location>
</feature>
<dbReference type="CDD" id="cd16341">
    <property type="entry name" value="FdhE"/>
    <property type="match status" value="1"/>
</dbReference>
<feature type="domain" description="FdhE central" evidence="4">
    <location>
        <begin position="190"/>
        <end position="228"/>
    </location>
</feature>
<dbReference type="PANTHER" id="PTHR37689">
    <property type="entry name" value="PROTEIN FDHE"/>
    <property type="match status" value="1"/>
</dbReference>
<dbReference type="PIRSF" id="PIRSF018296">
    <property type="entry name" value="Format_dh_formtn"/>
    <property type="match status" value="1"/>
</dbReference>
<comment type="caution">
    <text evidence="6">The sequence shown here is derived from an EMBL/GenBank/DDBJ whole genome shotgun (WGS) entry which is preliminary data.</text>
</comment>
<keyword evidence="1 2" id="KW-0963">Cytoplasm</keyword>
<dbReference type="HAMAP" id="MF_00611">
    <property type="entry name" value="FdeH"/>
    <property type="match status" value="1"/>
</dbReference>
<keyword evidence="7" id="KW-1185">Reference proteome</keyword>
<dbReference type="InterPro" id="IPR056797">
    <property type="entry name" value="FdhE_central"/>
</dbReference>
<dbReference type="InterPro" id="IPR024064">
    <property type="entry name" value="FdhE-like_sf"/>
</dbReference>
<dbReference type="Pfam" id="PF24859">
    <property type="entry name" value="FdhE_central"/>
    <property type="match status" value="1"/>
</dbReference>
<gene>
    <name evidence="2 6" type="primary">fdhE</name>
    <name evidence="6" type="ORF">GCM10023337_21310</name>
</gene>
<evidence type="ECO:0000256" key="1">
    <source>
        <dbReference type="ARBA" id="ARBA00022490"/>
    </source>
</evidence>
<evidence type="ECO:0000313" key="7">
    <source>
        <dbReference type="Proteomes" id="UP001500227"/>
    </source>
</evidence>
<reference evidence="7" key="1">
    <citation type="journal article" date="2019" name="Int. J. Syst. Evol. Microbiol.">
        <title>The Global Catalogue of Microorganisms (GCM) 10K type strain sequencing project: providing services to taxonomists for standard genome sequencing and annotation.</title>
        <authorList>
            <consortium name="The Broad Institute Genomics Platform"/>
            <consortium name="The Broad Institute Genome Sequencing Center for Infectious Disease"/>
            <person name="Wu L."/>
            <person name="Ma J."/>
        </authorList>
    </citation>
    <scope>NUCLEOTIDE SEQUENCE [LARGE SCALE GENOMIC DNA]</scope>
    <source>
        <strain evidence="7">JCM 18423</strain>
    </source>
</reference>
<dbReference type="InterPro" id="IPR056796">
    <property type="entry name" value="FdhE_C"/>
</dbReference>
<dbReference type="NCBIfam" id="TIGR01562">
    <property type="entry name" value="FdhE"/>
    <property type="match status" value="1"/>
</dbReference>
<organism evidence="6 7">
    <name type="scientific">Paenalcaligenes hermetiae</name>
    <dbReference type="NCBI Taxonomy" id="1157987"/>
    <lineage>
        <taxon>Bacteria</taxon>
        <taxon>Pseudomonadati</taxon>
        <taxon>Pseudomonadota</taxon>
        <taxon>Betaproteobacteria</taxon>
        <taxon>Burkholderiales</taxon>
        <taxon>Alcaligenaceae</taxon>
        <taxon>Paenalcaligenes</taxon>
    </lineage>
</organism>
<feature type="domain" description="FdhE N-terminal" evidence="3">
    <location>
        <begin position="18"/>
        <end position="182"/>
    </location>
</feature>
<comment type="subcellular location">
    <subcellularLocation>
        <location evidence="2">Cytoplasm</location>
    </subcellularLocation>
</comment>
<comment type="similarity">
    <text evidence="2">Belongs to the FdhE family.</text>
</comment>
<dbReference type="RefSeq" id="WP_260649679.1">
    <property type="nucleotide sequence ID" value="NZ_BAABKD010000011.1"/>
</dbReference>
<evidence type="ECO:0000259" key="5">
    <source>
        <dbReference type="Pfam" id="PF24860"/>
    </source>
</evidence>
<protein>
    <recommendedName>
        <fullName evidence="2">Protein FdhE homolog</fullName>
    </recommendedName>
</protein>
<dbReference type="PANTHER" id="PTHR37689:SF1">
    <property type="entry name" value="PROTEIN FDHE"/>
    <property type="match status" value="1"/>
</dbReference>
<evidence type="ECO:0000259" key="3">
    <source>
        <dbReference type="Pfam" id="PF04216"/>
    </source>
</evidence>
<dbReference type="EMBL" id="BAABKD010000011">
    <property type="protein sequence ID" value="GAA5093030.1"/>
    <property type="molecule type" value="Genomic_DNA"/>
</dbReference>
<evidence type="ECO:0000313" key="6">
    <source>
        <dbReference type="EMBL" id="GAA5093030.1"/>
    </source>
</evidence>
<dbReference type="SUPFAM" id="SSF144020">
    <property type="entry name" value="FdhE-like"/>
    <property type="match status" value="1"/>
</dbReference>
<dbReference type="Pfam" id="PF24860">
    <property type="entry name" value="FdhE_C"/>
    <property type="match status" value="1"/>
</dbReference>
<dbReference type="InterPro" id="IPR006452">
    <property type="entry name" value="Formate_DH_accessory"/>
</dbReference>
<dbReference type="Gene3D" id="3.90.1670.10">
    <property type="entry name" value="FdhE-like domain"/>
    <property type="match status" value="1"/>
</dbReference>
<proteinExistence type="inferred from homology"/>
<dbReference type="Proteomes" id="UP001500227">
    <property type="component" value="Unassembled WGS sequence"/>
</dbReference>
<accession>A0ABP9MES5</accession>
<evidence type="ECO:0000256" key="2">
    <source>
        <dbReference type="HAMAP-Rule" id="MF_00611"/>
    </source>
</evidence>